<dbReference type="EMBL" id="JAPFGC010000002">
    <property type="protein sequence ID" value="MDA0178505.1"/>
    <property type="molecule type" value="Genomic_DNA"/>
</dbReference>
<accession>A0ABT4S3B6</accession>
<keyword evidence="1" id="KW-0472">Membrane</keyword>
<comment type="caution">
    <text evidence="2">The sequence shown here is derived from an EMBL/GenBank/DDBJ whole genome shotgun (WGS) entry which is preliminary data.</text>
</comment>
<proteinExistence type="predicted"/>
<keyword evidence="3" id="KW-1185">Reference proteome</keyword>
<keyword evidence="1" id="KW-1133">Transmembrane helix</keyword>
<feature type="transmembrane region" description="Helical" evidence="1">
    <location>
        <begin position="137"/>
        <end position="154"/>
    </location>
</feature>
<evidence type="ECO:0000313" key="2">
    <source>
        <dbReference type="EMBL" id="MDA0178505.1"/>
    </source>
</evidence>
<feature type="transmembrane region" description="Helical" evidence="1">
    <location>
        <begin position="255"/>
        <end position="274"/>
    </location>
</feature>
<feature type="transmembrane region" description="Helical" evidence="1">
    <location>
        <begin position="12"/>
        <end position="35"/>
    </location>
</feature>
<gene>
    <name evidence="2" type="ORF">OOZ35_13465</name>
</gene>
<feature type="transmembrane region" description="Helical" evidence="1">
    <location>
        <begin position="98"/>
        <end position="117"/>
    </location>
</feature>
<dbReference type="Proteomes" id="UP001149142">
    <property type="component" value="Unassembled WGS sequence"/>
</dbReference>
<feature type="transmembrane region" description="Helical" evidence="1">
    <location>
        <begin position="206"/>
        <end position="224"/>
    </location>
</feature>
<sequence length="275" mass="32279">MKIAKQLLDFYINSSIHVALSVYALSWITLLIFNLPYDENILYFNFYATITGYNFVKYFGIAKWHHRSLARWLKVIQVFSFFSFLLMVFYALKLEANVLFILAGLGIITFLYAIPILPKRIYLDEQQNLRQISGLKVYIIAAVWAFTTVVLPALNNHQELTSKVWITVLQNFVFVLALMIPFEIRDLKFDSIKLATIPQQIGVKKTKILGVLLLLIFLGLNVFKEEIITIYLYKEIIMTFILMLFILFSTKYRNTYYTSFWVEALPIFWLILMLL</sequence>
<reference evidence="2" key="1">
    <citation type="submission" date="2022-11" db="EMBL/GenBank/DDBJ databases">
        <title>Refractory cell wall polysaccharides provide important carbon source for microbial heterotrophs in the hadal ocean.</title>
        <authorList>
            <person name="Zhu X."/>
        </authorList>
    </citation>
    <scope>NUCLEOTIDE SEQUENCE</scope>
    <source>
        <strain evidence="2">MTRN7</strain>
    </source>
</reference>
<evidence type="ECO:0008006" key="4">
    <source>
        <dbReference type="Google" id="ProtNLM"/>
    </source>
</evidence>
<feature type="transmembrane region" description="Helical" evidence="1">
    <location>
        <begin position="41"/>
        <end position="60"/>
    </location>
</feature>
<feature type="transmembrane region" description="Helical" evidence="1">
    <location>
        <begin position="72"/>
        <end position="92"/>
    </location>
</feature>
<dbReference type="RefSeq" id="WP_106687706.1">
    <property type="nucleotide sequence ID" value="NZ_CP061703.1"/>
</dbReference>
<feature type="transmembrane region" description="Helical" evidence="1">
    <location>
        <begin position="230"/>
        <end position="248"/>
    </location>
</feature>
<protein>
    <recommendedName>
        <fullName evidence="4">Prenyltransferase</fullName>
    </recommendedName>
</protein>
<feature type="transmembrane region" description="Helical" evidence="1">
    <location>
        <begin position="166"/>
        <end position="185"/>
    </location>
</feature>
<organism evidence="2 3">
    <name type="scientific">Mesoflavibacter profundi</name>
    <dbReference type="NCBI Taxonomy" id="2708110"/>
    <lineage>
        <taxon>Bacteria</taxon>
        <taxon>Pseudomonadati</taxon>
        <taxon>Bacteroidota</taxon>
        <taxon>Flavobacteriia</taxon>
        <taxon>Flavobacteriales</taxon>
        <taxon>Flavobacteriaceae</taxon>
        <taxon>Mesoflavibacter</taxon>
    </lineage>
</organism>
<evidence type="ECO:0000313" key="3">
    <source>
        <dbReference type="Proteomes" id="UP001149142"/>
    </source>
</evidence>
<keyword evidence="1" id="KW-0812">Transmembrane</keyword>
<name>A0ABT4S3B6_9FLAO</name>
<evidence type="ECO:0000256" key="1">
    <source>
        <dbReference type="SAM" id="Phobius"/>
    </source>
</evidence>